<proteinExistence type="predicted"/>
<dbReference type="KEGG" id="fac:FACI_IFERC01G0514"/>
<keyword evidence="2" id="KW-1185">Reference proteome</keyword>
<dbReference type="EMBL" id="CP004145">
    <property type="protein sequence ID" value="AGO60494.1"/>
    <property type="molecule type" value="Genomic_DNA"/>
</dbReference>
<reference evidence="1 2" key="1">
    <citation type="journal article" date="2007" name="Proc. Natl. Acad. Sci. U.S.A.">
        <title>Genome dynamics in a natural archaeal population.</title>
        <authorList>
            <person name="Allen E.E."/>
            <person name="Tyson G.W."/>
            <person name="Whitaker R.J."/>
            <person name="Detter J.C."/>
            <person name="Richardson P.M."/>
            <person name="Banfield J.F."/>
        </authorList>
    </citation>
    <scope>NUCLEOTIDE SEQUENCE [LARGE SCALE GENOMIC DNA]</scope>
    <source>
        <strain evidence="2">fer1</strain>
    </source>
</reference>
<protein>
    <submittedName>
        <fullName evidence="1">Uncharacterized protein</fullName>
    </submittedName>
</protein>
<name>S0AQP6_FERAC</name>
<dbReference type="AlphaFoldDB" id="S0AQP6"/>
<dbReference type="Proteomes" id="UP000014660">
    <property type="component" value="Chromosome"/>
</dbReference>
<evidence type="ECO:0000313" key="2">
    <source>
        <dbReference type="Proteomes" id="UP000014660"/>
    </source>
</evidence>
<dbReference type="HOGENOM" id="CLU_3093943_0_0_2"/>
<accession>S0AQP6</accession>
<evidence type="ECO:0000313" key="1">
    <source>
        <dbReference type="EMBL" id="AGO60494.1"/>
    </source>
</evidence>
<organism evidence="1 2">
    <name type="scientific">Ferroplasma acidarmanus Fer1</name>
    <dbReference type="NCBI Taxonomy" id="333146"/>
    <lineage>
        <taxon>Archaea</taxon>
        <taxon>Methanobacteriati</taxon>
        <taxon>Thermoplasmatota</taxon>
        <taxon>Thermoplasmata</taxon>
        <taxon>Thermoplasmatales</taxon>
        <taxon>Ferroplasmaceae</taxon>
        <taxon>Ferroplasma</taxon>
    </lineage>
</organism>
<sequence>MPEIFSEKKQGWMPCELEFLPWINMSMKELSPLTNDTISRIRIVEGPEHLH</sequence>
<gene>
    <name evidence="1" type="ORF">FACI_IFERC00001G0514</name>
</gene>